<dbReference type="AlphaFoldDB" id="A0A3N4HXQ6"/>
<keyword evidence="3" id="KW-1185">Reference proteome</keyword>
<sequence length="194" mass="21127">MPQGTDQVFAPRIQVGYISHRRPSLALTISYLDIVAQTPPNHIQISKLQQKERKDAIEMEPDDRATGNVSHLLRSIIATNDSFKVPKFDTVAEHFRNAVGLTEEEATTVAIRLKYYNCLKATPTKESFEKGALVKGPVTPRKRSAASGGNADGSPRKRGRPAKGKAAGEGGKEEMGGIDGGAVKEEDVDLERPY</sequence>
<name>A0A3N4HXQ6_ASCIM</name>
<evidence type="ECO:0000313" key="2">
    <source>
        <dbReference type="EMBL" id="RPA76640.1"/>
    </source>
</evidence>
<proteinExistence type="predicted"/>
<feature type="region of interest" description="Disordered" evidence="1">
    <location>
        <begin position="131"/>
        <end position="194"/>
    </location>
</feature>
<dbReference type="EMBL" id="ML119740">
    <property type="protein sequence ID" value="RPA76640.1"/>
    <property type="molecule type" value="Genomic_DNA"/>
</dbReference>
<dbReference type="Proteomes" id="UP000275078">
    <property type="component" value="Unassembled WGS sequence"/>
</dbReference>
<evidence type="ECO:0000256" key="1">
    <source>
        <dbReference type="SAM" id="MobiDB-lite"/>
    </source>
</evidence>
<organism evidence="2 3">
    <name type="scientific">Ascobolus immersus RN42</name>
    <dbReference type="NCBI Taxonomy" id="1160509"/>
    <lineage>
        <taxon>Eukaryota</taxon>
        <taxon>Fungi</taxon>
        <taxon>Dikarya</taxon>
        <taxon>Ascomycota</taxon>
        <taxon>Pezizomycotina</taxon>
        <taxon>Pezizomycetes</taxon>
        <taxon>Pezizales</taxon>
        <taxon>Ascobolaceae</taxon>
        <taxon>Ascobolus</taxon>
    </lineage>
</organism>
<reference evidence="2 3" key="1">
    <citation type="journal article" date="2018" name="Nat. Ecol. Evol.">
        <title>Pezizomycetes genomes reveal the molecular basis of ectomycorrhizal truffle lifestyle.</title>
        <authorList>
            <person name="Murat C."/>
            <person name="Payen T."/>
            <person name="Noel B."/>
            <person name="Kuo A."/>
            <person name="Morin E."/>
            <person name="Chen J."/>
            <person name="Kohler A."/>
            <person name="Krizsan K."/>
            <person name="Balestrini R."/>
            <person name="Da Silva C."/>
            <person name="Montanini B."/>
            <person name="Hainaut M."/>
            <person name="Levati E."/>
            <person name="Barry K.W."/>
            <person name="Belfiori B."/>
            <person name="Cichocki N."/>
            <person name="Clum A."/>
            <person name="Dockter R.B."/>
            <person name="Fauchery L."/>
            <person name="Guy J."/>
            <person name="Iotti M."/>
            <person name="Le Tacon F."/>
            <person name="Lindquist E.A."/>
            <person name="Lipzen A."/>
            <person name="Malagnac F."/>
            <person name="Mello A."/>
            <person name="Molinier V."/>
            <person name="Miyauchi S."/>
            <person name="Poulain J."/>
            <person name="Riccioni C."/>
            <person name="Rubini A."/>
            <person name="Sitrit Y."/>
            <person name="Splivallo R."/>
            <person name="Traeger S."/>
            <person name="Wang M."/>
            <person name="Zifcakova L."/>
            <person name="Wipf D."/>
            <person name="Zambonelli A."/>
            <person name="Paolocci F."/>
            <person name="Nowrousian M."/>
            <person name="Ottonello S."/>
            <person name="Baldrian P."/>
            <person name="Spatafora J.W."/>
            <person name="Henrissat B."/>
            <person name="Nagy L.G."/>
            <person name="Aury J.M."/>
            <person name="Wincker P."/>
            <person name="Grigoriev I.V."/>
            <person name="Bonfante P."/>
            <person name="Martin F.M."/>
        </authorList>
    </citation>
    <scope>NUCLEOTIDE SEQUENCE [LARGE SCALE GENOMIC DNA]</scope>
    <source>
        <strain evidence="2 3">RN42</strain>
    </source>
</reference>
<evidence type="ECO:0000313" key="3">
    <source>
        <dbReference type="Proteomes" id="UP000275078"/>
    </source>
</evidence>
<accession>A0A3N4HXQ6</accession>
<protein>
    <submittedName>
        <fullName evidence="2">Uncharacterized protein</fullName>
    </submittedName>
</protein>
<gene>
    <name evidence="2" type="ORF">BJ508DRAFT_330891</name>
</gene>
<feature type="compositionally biased region" description="Basic and acidic residues" evidence="1">
    <location>
        <begin position="182"/>
        <end position="194"/>
    </location>
</feature>